<dbReference type="Proteomes" id="UP001595476">
    <property type="component" value="Unassembled WGS sequence"/>
</dbReference>
<feature type="transmembrane region" description="Helical" evidence="1">
    <location>
        <begin position="7"/>
        <end position="25"/>
    </location>
</feature>
<name>A0ABV7HM00_9GAMM</name>
<dbReference type="EMBL" id="JBHRSZ010000009">
    <property type="protein sequence ID" value="MFC3153490.1"/>
    <property type="molecule type" value="Genomic_DNA"/>
</dbReference>
<evidence type="ECO:0000256" key="1">
    <source>
        <dbReference type="SAM" id="Phobius"/>
    </source>
</evidence>
<sequence>MSKTIRILSWAYLAIYMALLLLMASMEFFTEINYAHLGRVIGLVLIPPFALILYLKKQPVPLSAILFGILLIISALSEAHMFSQFVMVSLYLWLGPMLLFLAYIGGQRATNKT</sequence>
<evidence type="ECO:0008006" key="4">
    <source>
        <dbReference type="Google" id="ProtNLM"/>
    </source>
</evidence>
<dbReference type="RefSeq" id="WP_386723410.1">
    <property type="nucleotide sequence ID" value="NZ_JBHRSZ010000009.1"/>
</dbReference>
<keyword evidence="3" id="KW-1185">Reference proteome</keyword>
<keyword evidence="1" id="KW-0812">Transmembrane</keyword>
<evidence type="ECO:0000313" key="3">
    <source>
        <dbReference type="Proteomes" id="UP001595476"/>
    </source>
</evidence>
<feature type="transmembrane region" description="Helical" evidence="1">
    <location>
        <begin position="62"/>
        <end position="82"/>
    </location>
</feature>
<comment type="caution">
    <text evidence="2">The sequence shown here is derived from an EMBL/GenBank/DDBJ whole genome shotgun (WGS) entry which is preliminary data.</text>
</comment>
<proteinExistence type="predicted"/>
<keyword evidence="1" id="KW-1133">Transmembrane helix</keyword>
<keyword evidence="1" id="KW-0472">Membrane</keyword>
<reference evidence="3" key="1">
    <citation type="journal article" date="2019" name="Int. J. Syst. Evol. Microbiol.">
        <title>The Global Catalogue of Microorganisms (GCM) 10K type strain sequencing project: providing services to taxonomists for standard genome sequencing and annotation.</title>
        <authorList>
            <consortium name="The Broad Institute Genomics Platform"/>
            <consortium name="The Broad Institute Genome Sequencing Center for Infectious Disease"/>
            <person name="Wu L."/>
            <person name="Ma J."/>
        </authorList>
    </citation>
    <scope>NUCLEOTIDE SEQUENCE [LARGE SCALE GENOMIC DNA]</scope>
    <source>
        <strain evidence="3">KCTC 52438</strain>
    </source>
</reference>
<feature type="transmembrane region" description="Helical" evidence="1">
    <location>
        <begin position="37"/>
        <end position="55"/>
    </location>
</feature>
<protein>
    <recommendedName>
        <fullName evidence="4">DUF2069 domain-containing protein</fullName>
    </recommendedName>
</protein>
<accession>A0ABV7HM00</accession>
<organism evidence="2 3">
    <name type="scientific">Litoribrevibacter euphylliae</name>
    <dbReference type="NCBI Taxonomy" id="1834034"/>
    <lineage>
        <taxon>Bacteria</taxon>
        <taxon>Pseudomonadati</taxon>
        <taxon>Pseudomonadota</taxon>
        <taxon>Gammaproteobacteria</taxon>
        <taxon>Oceanospirillales</taxon>
        <taxon>Oceanospirillaceae</taxon>
        <taxon>Litoribrevibacter</taxon>
    </lineage>
</organism>
<evidence type="ECO:0000313" key="2">
    <source>
        <dbReference type="EMBL" id="MFC3153490.1"/>
    </source>
</evidence>
<gene>
    <name evidence="2" type="ORF">ACFOEK_20795</name>
</gene>
<feature type="transmembrane region" description="Helical" evidence="1">
    <location>
        <begin position="88"/>
        <end position="106"/>
    </location>
</feature>